<organism evidence="3 4">
    <name type="scientific">Symbiodinium pilosum</name>
    <name type="common">Dinoflagellate</name>
    <dbReference type="NCBI Taxonomy" id="2952"/>
    <lineage>
        <taxon>Eukaryota</taxon>
        <taxon>Sar</taxon>
        <taxon>Alveolata</taxon>
        <taxon>Dinophyceae</taxon>
        <taxon>Suessiales</taxon>
        <taxon>Symbiodiniaceae</taxon>
        <taxon>Symbiodinium</taxon>
    </lineage>
</organism>
<dbReference type="GO" id="GO:0015074">
    <property type="term" value="P:DNA integration"/>
    <property type="evidence" value="ECO:0007669"/>
    <property type="project" value="InterPro"/>
</dbReference>
<dbReference type="InterPro" id="IPR011010">
    <property type="entry name" value="DNA_brk_join_enz"/>
</dbReference>
<dbReference type="GO" id="GO:0003677">
    <property type="term" value="F:DNA binding"/>
    <property type="evidence" value="ECO:0007669"/>
    <property type="project" value="InterPro"/>
</dbReference>
<dbReference type="Pfam" id="PF00589">
    <property type="entry name" value="Phage_integrase"/>
    <property type="match status" value="1"/>
</dbReference>
<dbReference type="OrthoDB" id="445688at2759"/>
<proteinExistence type="predicted"/>
<reference evidence="3" key="1">
    <citation type="submission" date="2021-02" db="EMBL/GenBank/DDBJ databases">
        <authorList>
            <person name="Dougan E. K."/>
            <person name="Rhodes N."/>
            <person name="Thang M."/>
            <person name="Chan C."/>
        </authorList>
    </citation>
    <scope>NUCLEOTIDE SEQUENCE</scope>
</reference>
<evidence type="ECO:0000313" key="3">
    <source>
        <dbReference type="EMBL" id="CAE7256310.1"/>
    </source>
</evidence>
<dbReference type="AlphaFoldDB" id="A0A812M6S3"/>
<comment type="caution">
    <text evidence="3">The sequence shown here is derived from an EMBL/GenBank/DDBJ whole genome shotgun (WGS) entry which is preliminary data.</text>
</comment>
<feature type="domain" description="Tyr recombinase" evidence="2">
    <location>
        <begin position="100"/>
        <end position="237"/>
    </location>
</feature>
<dbReference type="Gene3D" id="1.10.443.10">
    <property type="entry name" value="Intergrase catalytic core"/>
    <property type="match status" value="1"/>
</dbReference>
<keyword evidence="4" id="KW-1185">Reference proteome</keyword>
<dbReference type="GO" id="GO:0006310">
    <property type="term" value="P:DNA recombination"/>
    <property type="evidence" value="ECO:0007669"/>
    <property type="project" value="UniProtKB-KW"/>
</dbReference>
<evidence type="ECO:0000313" key="4">
    <source>
        <dbReference type="Proteomes" id="UP000649617"/>
    </source>
</evidence>
<dbReference type="InterPro" id="IPR013762">
    <property type="entry name" value="Integrase-like_cat_sf"/>
</dbReference>
<keyword evidence="1" id="KW-0233">DNA recombination</keyword>
<accession>A0A812M6S3</accession>
<protein>
    <recommendedName>
        <fullName evidence="2">Tyr recombinase domain-containing protein</fullName>
    </recommendedName>
</protein>
<dbReference type="SUPFAM" id="SSF56349">
    <property type="entry name" value="DNA breaking-rejoining enzymes"/>
    <property type="match status" value="1"/>
</dbReference>
<gene>
    <name evidence="3" type="ORF">SPIL2461_LOCUS5203</name>
</gene>
<dbReference type="Proteomes" id="UP000649617">
    <property type="component" value="Unassembled WGS sequence"/>
</dbReference>
<evidence type="ECO:0000259" key="2">
    <source>
        <dbReference type="Pfam" id="PF00589"/>
    </source>
</evidence>
<name>A0A812M6S3_SYMPI</name>
<sequence>MAAGDASESVNDTEETHARGSFKMPLAVAKDGKWRMRWETPPRTENVILGAAGLKTAGSLPNELNLASELKIVDVDVALWQCRWHLEVCEPTLAYAWATVWMLRSAELVAVRWIHVSVNEQEKSISLQIPITKTDQIGWGVRRTLGCCVLRKCGWTCAWKVWMEISRRATSKSDFVFVEVCEGTKSTRLMAAAWKDKLKADLTGHSARRSGAMMYVRAGLPLQEVAFLGRWKSSIMLVYTEDALEEVPANQWLLPGVATAGAKNFASWKARRTPRPSGSELGCDIPVPLTLPSTFAAATTPSRAPVDVEEQDSATAVSSAGKRKVKDLWVYSIRDNRDNPTLHLLAAAGWDVPMSSWKTACN</sequence>
<evidence type="ECO:0000256" key="1">
    <source>
        <dbReference type="ARBA" id="ARBA00023172"/>
    </source>
</evidence>
<dbReference type="InterPro" id="IPR002104">
    <property type="entry name" value="Integrase_catalytic"/>
</dbReference>
<dbReference type="EMBL" id="CAJNIZ010007225">
    <property type="protein sequence ID" value="CAE7256310.1"/>
    <property type="molecule type" value="Genomic_DNA"/>
</dbReference>